<keyword evidence="2" id="KW-0560">Oxidoreductase</keyword>
<dbReference type="SUPFAM" id="SSF51735">
    <property type="entry name" value="NAD(P)-binding Rossmann-fold domains"/>
    <property type="match status" value="1"/>
</dbReference>
<proteinExistence type="inferred from homology"/>
<dbReference type="AlphaFoldDB" id="A0A1D9LK94"/>
<organism evidence="4 5">
    <name type="scientific">Chromobacterium vaccinii</name>
    <dbReference type="NCBI Taxonomy" id="1108595"/>
    <lineage>
        <taxon>Bacteria</taxon>
        <taxon>Pseudomonadati</taxon>
        <taxon>Pseudomonadota</taxon>
        <taxon>Betaproteobacteria</taxon>
        <taxon>Neisseriales</taxon>
        <taxon>Chromobacteriaceae</taxon>
        <taxon>Chromobacterium</taxon>
    </lineage>
</organism>
<evidence type="ECO:0000313" key="4">
    <source>
        <dbReference type="EMBL" id="AOZ51629.1"/>
    </source>
</evidence>
<protein>
    <recommendedName>
        <fullName evidence="3">Ketoreductase domain-containing protein</fullName>
    </recommendedName>
</protein>
<dbReference type="InterPro" id="IPR020904">
    <property type="entry name" value="Sc_DH/Rdtase_CS"/>
</dbReference>
<dbReference type="InterPro" id="IPR036291">
    <property type="entry name" value="NAD(P)-bd_dom_sf"/>
</dbReference>
<evidence type="ECO:0000256" key="2">
    <source>
        <dbReference type="ARBA" id="ARBA00023002"/>
    </source>
</evidence>
<dbReference type="GO" id="GO:0032787">
    <property type="term" value="P:monocarboxylic acid metabolic process"/>
    <property type="evidence" value="ECO:0007669"/>
    <property type="project" value="UniProtKB-ARBA"/>
</dbReference>
<name>A0A1D9LK94_9NEIS</name>
<dbReference type="InterPro" id="IPR057326">
    <property type="entry name" value="KR_dom"/>
</dbReference>
<dbReference type="SMART" id="SM00822">
    <property type="entry name" value="PKS_KR"/>
    <property type="match status" value="1"/>
</dbReference>
<dbReference type="PANTHER" id="PTHR42879">
    <property type="entry name" value="3-OXOACYL-(ACYL-CARRIER-PROTEIN) REDUCTASE"/>
    <property type="match status" value="1"/>
</dbReference>
<dbReference type="PROSITE" id="PS00061">
    <property type="entry name" value="ADH_SHORT"/>
    <property type="match status" value="1"/>
</dbReference>
<evidence type="ECO:0000259" key="3">
    <source>
        <dbReference type="SMART" id="SM00822"/>
    </source>
</evidence>
<sequence length="259" mass="26984">MSEHALPLALRKAALVTGAGRGIGRAIALELAGRKLPVFVNYRLDGAAAEDACAAIRAAGGEAYPIRADVSNRDAVAAMFADIRQRGFWVQTLVNNAGIVRDGLLAMMPADDWSAVLGSNLDGSFHCARAALQTMMSRKSGQIVNIASVGGMRAQVGQANYAAAKAGLLALTRGLAREVGRYGIRVNAVAPGFIDTDMLTEMKASDKGAALLEDARARQIPLARFGKPEEVAQTVGFLCSSAASYITGHVLVVDGGLCA</sequence>
<dbReference type="STRING" id="1108595.BKX93_17585"/>
<dbReference type="FunFam" id="3.40.50.720:FF:000173">
    <property type="entry name" value="3-oxoacyl-[acyl-carrier protein] reductase"/>
    <property type="match status" value="1"/>
</dbReference>
<dbReference type="GeneID" id="68843016"/>
<gene>
    <name evidence="4" type="ORF">BKX93_17585</name>
</gene>
<feature type="domain" description="Ketoreductase" evidence="3">
    <location>
        <begin position="12"/>
        <end position="192"/>
    </location>
</feature>
<dbReference type="NCBIfam" id="NF009466">
    <property type="entry name" value="PRK12826.1-2"/>
    <property type="match status" value="1"/>
</dbReference>
<comment type="similarity">
    <text evidence="1">Belongs to the short-chain dehydrogenases/reductases (SDR) family.</text>
</comment>
<accession>A0A1D9LK94</accession>
<dbReference type="PANTHER" id="PTHR42879:SF2">
    <property type="entry name" value="3-OXOACYL-[ACYL-CARRIER-PROTEIN] REDUCTASE FABG"/>
    <property type="match status" value="1"/>
</dbReference>
<dbReference type="RefSeq" id="WP_046166395.1">
    <property type="nucleotide sequence ID" value="NZ_CP017707.1"/>
</dbReference>
<dbReference type="Gene3D" id="3.40.50.720">
    <property type="entry name" value="NAD(P)-binding Rossmann-like Domain"/>
    <property type="match status" value="1"/>
</dbReference>
<dbReference type="PRINTS" id="PR00081">
    <property type="entry name" value="GDHRDH"/>
</dbReference>
<dbReference type="PRINTS" id="PR00080">
    <property type="entry name" value="SDRFAMILY"/>
</dbReference>
<dbReference type="EMBL" id="CP017707">
    <property type="protein sequence ID" value="AOZ51629.1"/>
    <property type="molecule type" value="Genomic_DNA"/>
</dbReference>
<dbReference type="Pfam" id="PF13561">
    <property type="entry name" value="adh_short_C2"/>
    <property type="match status" value="1"/>
</dbReference>
<dbReference type="KEGG" id="cvc:BKX93_17585"/>
<evidence type="ECO:0000256" key="1">
    <source>
        <dbReference type="ARBA" id="ARBA00006484"/>
    </source>
</evidence>
<evidence type="ECO:0000313" key="5">
    <source>
        <dbReference type="Proteomes" id="UP000178776"/>
    </source>
</evidence>
<dbReference type="InterPro" id="IPR050259">
    <property type="entry name" value="SDR"/>
</dbReference>
<dbReference type="InterPro" id="IPR002347">
    <property type="entry name" value="SDR_fam"/>
</dbReference>
<reference evidence="4 5" key="1">
    <citation type="submission" date="2016-10" db="EMBL/GenBank/DDBJ databases">
        <title>Chromobacterium muskegensis sp. nov., an insecticidal bacterium isolated from Sphagnum bogs.</title>
        <authorList>
            <person name="Sparks M.E."/>
            <person name="Blackburn M.B."/>
            <person name="Gundersen-Rindal D.E."/>
            <person name="Mitchell A."/>
            <person name="Farrar R."/>
            <person name="Kuhar D."/>
        </authorList>
    </citation>
    <scope>NUCLEOTIDE SEQUENCE [LARGE SCALE GENOMIC DNA]</scope>
    <source>
        <strain evidence="4 5">21-1</strain>
    </source>
</reference>
<dbReference type="GO" id="GO:0016491">
    <property type="term" value="F:oxidoreductase activity"/>
    <property type="evidence" value="ECO:0007669"/>
    <property type="project" value="UniProtKB-KW"/>
</dbReference>
<dbReference type="Proteomes" id="UP000178776">
    <property type="component" value="Chromosome"/>
</dbReference>